<dbReference type="InterPro" id="IPR017972">
    <property type="entry name" value="Cyt_P450_CS"/>
</dbReference>
<dbReference type="FunFam" id="1.10.630.10:FF:000069">
    <property type="entry name" value="Cytochrome P450, putative (Eurofung)"/>
    <property type="match status" value="1"/>
</dbReference>
<dbReference type="PRINTS" id="PR00385">
    <property type="entry name" value="P450"/>
</dbReference>
<proteinExistence type="inferred from homology"/>
<dbReference type="GO" id="GO:0016020">
    <property type="term" value="C:membrane"/>
    <property type="evidence" value="ECO:0007669"/>
    <property type="project" value="UniProtKB-SubCell"/>
</dbReference>
<organism evidence="15 16">
    <name type="scientific">Phaeomoniella chlamydospora</name>
    <name type="common">Phaeoacremonium chlamydosporum</name>
    <dbReference type="NCBI Taxonomy" id="158046"/>
    <lineage>
        <taxon>Eukaryota</taxon>
        <taxon>Fungi</taxon>
        <taxon>Dikarya</taxon>
        <taxon>Ascomycota</taxon>
        <taxon>Pezizomycotina</taxon>
        <taxon>Eurotiomycetes</taxon>
        <taxon>Chaetothyriomycetidae</taxon>
        <taxon>Phaeomoniellales</taxon>
        <taxon>Phaeomoniellaceae</taxon>
        <taxon>Phaeomoniella</taxon>
    </lineage>
</organism>
<evidence type="ECO:0000256" key="14">
    <source>
        <dbReference type="SAM" id="Phobius"/>
    </source>
</evidence>
<keyword evidence="6 12" id="KW-0479">Metal-binding</keyword>
<evidence type="ECO:0000256" key="1">
    <source>
        <dbReference type="ARBA" id="ARBA00001971"/>
    </source>
</evidence>
<protein>
    <submittedName>
        <fullName evidence="15">Putative cytochrome p450</fullName>
    </submittedName>
</protein>
<evidence type="ECO:0000256" key="4">
    <source>
        <dbReference type="ARBA" id="ARBA00022617"/>
    </source>
</evidence>
<dbReference type="OrthoDB" id="3945418at2759"/>
<dbReference type="SUPFAM" id="SSF48264">
    <property type="entry name" value="Cytochrome P450"/>
    <property type="match status" value="1"/>
</dbReference>
<evidence type="ECO:0000256" key="11">
    <source>
        <dbReference type="ARBA" id="ARBA00023136"/>
    </source>
</evidence>
<comment type="cofactor">
    <cofactor evidence="1 12">
        <name>heme</name>
        <dbReference type="ChEBI" id="CHEBI:30413"/>
    </cofactor>
</comment>
<reference evidence="15 16" key="2">
    <citation type="submission" date="2015-05" db="EMBL/GenBank/DDBJ databases">
        <authorList>
            <person name="Morales-Cruz A."/>
            <person name="Amrine K.C."/>
            <person name="Cantu D."/>
        </authorList>
    </citation>
    <scope>NUCLEOTIDE SEQUENCE [LARGE SCALE GENOMIC DNA]</scope>
    <source>
        <strain evidence="15">UCRPC4</strain>
    </source>
</reference>
<dbReference type="PRINTS" id="PR00463">
    <property type="entry name" value="EP450I"/>
</dbReference>
<comment type="caution">
    <text evidence="15">The sequence shown here is derived from an EMBL/GenBank/DDBJ whole genome shotgun (WGS) entry which is preliminary data.</text>
</comment>
<keyword evidence="4 12" id="KW-0349">Heme</keyword>
<evidence type="ECO:0000313" key="15">
    <source>
        <dbReference type="EMBL" id="KKY29269.1"/>
    </source>
</evidence>
<keyword evidence="10 13" id="KW-0503">Monooxygenase</keyword>
<dbReference type="CDD" id="cd11062">
    <property type="entry name" value="CYP58-like"/>
    <property type="match status" value="1"/>
</dbReference>
<dbReference type="PROSITE" id="PS00086">
    <property type="entry name" value="CYTOCHROME_P450"/>
    <property type="match status" value="1"/>
</dbReference>
<dbReference type="Gene3D" id="1.10.630.10">
    <property type="entry name" value="Cytochrome P450"/>
    <property type="match status" value="1"/>
</dbReference>
<evidence type="ECO:0000256" key="13">
    <source>
        <dbReference type="RuleBase" id="RU000461"/>
    </source>
</evidence>
<feature type="binding site" description="axial binding residue" evidence="12">
    <location>
        <position position="447"/>
    </location>
    <ligand>
        <name>heme</name>
        <dbReference type="ChEBI" id="CHEBI:30413"/>
    </ligand>
    <ligandPart>
        <name>Fe</name>
        <dbReference type="ChEBI" id="CHEBI:18248"/>
    </ligandPart>
</feature>
<evidence type="ECO:0000256" key="6">
    <source>
        <dbReference type="ARBA" id="ARBA00022723"/>
    </source>
</evidence>
<evidence type="ECO:0000256" key="2">
    <source>
        <dbReference type="ARBA" id="ARBA00004167"/>
    </source>
</evidence>
<dbReference type="GO" id="GO:0005506">
    <property type="term" value="F:iron ion binding"/>
    <property type="evidence" value="ECO:0007669"/>
    <property type="project" value="InterPro"/>
</dbReference>
<dbReference type="Pfam" id="PF00067">
    <property type="entry name" value="p450"/>
    <property type="match status" value="1"/>
</dbReference>
<evidence type="ECO:0000256" key="10">
    <source>
        <dbReference type="ARBA" id="ARBA00023033"/>
    </source>
</evidence>
<evidence type="ECO:0000256" key="7">
    <source>
        <dbReference type="ARBA" id="ARBA00022989"/>
    </source>
</evidence>
<dbReference type="PANTHER" id="PTHR24305">
    <property type="entry name" value="CYTOCHROME P450"/>
    <property type="match status" value="1"/>
</dbReference>
<evidence type="ECO:0000313" key="16">
    <source>
        <dbReference type="Proteomes" id="UP000053317"/>
    </source>
</evidence>
<dbReference type="InterPro" id="IPR002401">
    <property type="entry name" value="Cyt_P450_E_grp-I"/>
</dbReference>
<keyword evidence="11 14" id="KW-0472">Membrane</keyword>
<evidence type="ECO:0000256" key="8">
    <source>
        <dbReference type="ARBA" id="ARBA00023002"/>
    </source>
</evidence>
<keyword evidence="7 14" id="KW-1133">Transmembrane helix</keyword>
<dbReference type="GO" id="GO:0004497">
    <property type="term" value="F:monooxygenase activity"/>
    <property type="evidence" value="ECO:0007669"/>
    <property type="project" value="UniProtKB-KW"/>
</dbReference>
<gene>
    <name evidence="15" type="ORF">UCRPC4_g00061</name>
</gene>
<dbReference type="Proteomes" id="UP000053317">
    <property type="component" value="Unassembled WGS sequence"/>
</dbReference>
<keyword evidence="8 13" id="KW-0560">Oxidoreductase</keyword>
<dbReference type="GO" id="GO:0020037">
    <property type="term" value="F:heme binding"/>
    <property type="evidence" value="ECO:0007669"/>
    <property type="project" value="InterPro"/>
</dbReference>
<evidence type="ECO:0000256" key="9">
    <source>
        <dbReference type="ARBA" id="ARBA00023004"/>
    </source>
</evidence>
<dbReference type="AlphaFoldDB" id="A0A0G2F4U8"/>
<name>A0A0G2F4U8_PHACM</name>
<dbReference type="InterPro" id="IPR050121">
    <property type="entry name" value="Cytochrome_P450_monoxygenase"/>
</dbReference>
<comment type="subcellular location">
    <subcellularLocation>
        <location evidence="2">Membrane</location>
        <topology evidence="2">Single-pass membrane protein</topology>
    </subcellularLocation>
</comment>
<accession>A0A0G2F4U8</accession>
<dbReference type="EMBL" id="LCWF01000001">
    <property type="protein sequence ID" value="KKY29269.1"/>
    <property type="molecule type" value="Genomic_DNA"/>
</dbReference>
<feature type="transmembrane region" description="Helical" evidence="14">
    <location>
        <begin position="12"/>
        <end position="32"/>
    </location>
</feature>
<dbReference type="InterPro" id="IPR001128">
    <property type="entry name" value="Cyt_P450"/>
</dbReference>
<keyword evidence="5 14" id="KW-0812">Transmembrane</keyword>
<reference evidence="15 16" key="1">
    <citation type="submission" date="2015-05" db="EMBL/GenBank/DDBJ databases">
        <title>Distinctive expansion of gene families associated with plant cell wall degradation and secondary metabolism in the genomes of grapevine trunk pathogens.</title>
        <authorList>
            <person name="Lawrence D.P."/>
            <person name="Travadon R."/>
            <person name="Rolshausen P.E."/>
            <person name="Baumgartner K."/>
        </authorList>
    </citation>
    <scope>NUCLEOTIDE SEQUENCE [LARGE SCALE GENOMIC DNA]</scope>
    <source>
        <strain evidence="15">UCRPC4</strain>
    </source>
</reference>
<dbReference type="PANTHER" id="PTHR24305:SF157">
    <property type="entry name" value="N-ACETYLTRYPTOPHAN 6-HYDROXYLASE IVOC-RELATED"/>
    <property type="match status" value="1"/>
</dbReference>
<evidence type="ECO:0000256" key="5">
    <source>
        <dbReference type="ARBA" id="ARBA00022692"/>
    </source>
</evidence>
<dbReference type="InterPro" id="IPR036396">
    <property type="entry name" value="Cyt_P450_sf"/>
</dbReference>
<comment type="similarity">
    <text evidence="3 13">Belongs to the cytochrome P450 family.</text>
</comment>
<evidence type="ECO:0000256" key="12">
    <source>
        <dbReference type="PIRSR" id="PIRSR602401-1"/>
    </source>
</evidence>
<evidence type="ECO:0000256" key="3">
    <source>
        <dbReference type="ARBA" id="ARBA00010617"/>
    </source>
</evidence>
<keyword evidence="9 12" id="KW-0408">Iron</keyword>
<sequence length="504" mass="58168">MEWAQHFTQSLWAAVLVCTACVFGTVFYRLYLSPLAKFPGPKLAAATAWYEFYYDCICHGKYTFEIARMHRQYGPIVRISPWELHIDDPDYYEVLYSRNSPRNKYRFYANMFGNPKAAIAILDHSHHRLLRSNMNPYFSMQRIRALEPEIKKLVDKLCCRINEFKNTGVPITIQHAYTCFATDVISDYTMGSGFHYLDEPYFIPQWSNTLSGIARSSAFFKPFPWLLSLLKGLPQGLVTRLNPGMGLMFEFQRRCGVLINSIIESQKTGEEKQKFNHPTFFHDVLASDLPPEEKSAERLAQEIQVVIGAGGETVAKMLSWTTYYLLENPEKLRSLKEELDRLDPDRVASLVDLEKMPYVTSVMLEGLRLSYGVSTRLQRIAPDRVLQYKEWSIPAGTPVGMTSVFMHHNEKIFPDSYNFVPERWMDLDNRKRLENYLVAFSKGSRQCIGLNLARAEILLAMSTIFRDVNFQLYETTREDVTLAHELFLPFPKLGSKGVRVLVTD</sequence>
<dbReference type="GO" id="GO:0016705">
    <property type="term" value="F:oxidoreductase activity, acting on paired donors, with incorporation or reduction of molecular oxygen"/>
    <property type="evidence" value="ECO:0007669"/>
    <property type="project" value="InterPro"/>
</dbReference>
<keyword evidence="16" id="KW-1185">Reference proteome</keyword>